<gene>
    <name evidence="8" type="primary">fluC</name>
    <name evidence="8" type="synonym">crcB</name>
    <name evidence="9" type="ORF">HALLA_19915</name>
</gene>
<dbReference type="EMBL" id="CP007058">
    <property type="protein sequence ID" value="AHG02168.1"/>
    <property type="molecule type" value="Genomic_DNA"/>
</dbReference>
<dbReference type="KEGG" id="hlr:HALLA_19915"/>
<keyword evidence="2 8" id="KW-1003">Cell membrane</keyword>
<keyword evidence="4 8" id="KW-1133">Transmembrane helix</keyword>
<keyword evidence="8" id="KW-0813">Transport</keyword>
<comment type="function">
    <text evidence="8">Fluoride-specific ion channel. Important for reducing fluoride concentration in the cell, thus reducing its toxicity.</text>
</comment>
<evidence type="ECO:0000313" key="9">
    <source>
        <dbReference type="EMBL" id="AHG02168.1"/>
    </source>
</evidence>
<dbReference type="GO" id="GO:0140114">
    <property type="term" value="P:cellular detoxification of fluoride"/>
    <property type="evidence" value="ECO:0007669"/>
    <property type="project" value="UniProtKB-UniRule"/>
</dbReference>
<dbReference type="AlphaFoldDB" id="W0JYS9"/>
<keyword evidence="10" id="KW-1185">Reference proteome</keyword>
<evidence type="ECO:0000256" key="5">
    <source>
        <dbReference type="ARBA" id="ARBA00023136"/>
    </source>
</evidence>
<dbReference type="InterPro" id="IPR003691">
    <property type="entry name" value="FluC"/>
</dbReference>
<keyword evidence="5 8" id="KW-0472">Membrane</keyword>
<evidence type="ECO:0000256" key="3">
    <source>
        <dbReference type="ARBA" id="ARBA00022692"/>
    </source>
</evidence>
<dbReference type="HOGENOM" id="CLU_114342_1_4_2"/>
<keyword evidence="8" id="KW-0407">Ion channel</keyword>
<evidence type="ECO:0000256" key="7">
    <source>
        <dbReference type="ARBA" id="ARBA00035585"/>
    </source>
</evidence>
<dbReference type="Pfam" id="PF02537">
    <property type="entry name" value="CRCB"/>
    <property type="match status" value="1"/>
</dbReference>
<feature type="transmembrane region" description="Helical" evidence="8">
    <location>
        <begin position="69"/>
        <end position="89"/>
    </location>
</feature>
<dbReference type="GeneID" id="25147508"/>
<feature type="transmembrane region" description="Helical" evidence="8">
    <location>
        <begin position="12"/>
        <end position="30"/>
    </location>
</feature>
<proteinExistence type="inferred from homology"/>
<feature type="transmembrane region" description="Helical" evidence="8">
    <location>
        <begin position="36"/>
        <end position="57"/>
    </location>
</feature>
<evidence type="ECO:0000313" key="10">
    <source>
        <dbReference type="Proteomes" id="UP000019024"/>
    </source>
</evidence>
<dbReference type="Proteomes" id="UP000019024">
    <property type="component" value="Plasmid unnamed3"/>
</dbReference>
<evidence type="ECO:0000256" key="4">
    <source>
        <dbReference type="ARBA" id="ARBA00022989"/>
    </source>
</evidence>
<keyword evidence="3 8" id="KW-0812">Transmembrane</keyword>
<geneLocation type="plasmid" evidence="10">
    <name>4</name>
</geneLocation>
<protein>
    <recommendedName>
        <fullName evidence="8">Fluoride-specific ion channel FluC</fullName>
    </recommendedName>
</protein>
<dbReference type="OrthoDB" id="253428at2157"/>
<comment type="caution">
    <text evidence="8">Lacks conserved residue(s) required for the propagation of feature annotation.</text>
</comment>
<reference evidence="9 10" key="1">
    <citation type="submission" date="2014-01" db="EMBL/GenBank/DDBJ databases">
        <authorList>
            <consortium name="DOE Joint Genome Institute"/>
            <person name="Anderson I."/>
            <person name="Huntemann M."/>
            <person name="Han J."/>
            <person name="Chen A."/>
            <person name="Kyrpides N."/>
            <person name="Mavromatis K."/>
            <person name="Markowitz V."/>
            <person name="Palaniappan K."/>
            <person name="Ivanova N."/>
            <person name="Schaumberg A."/>
            <person name="Pati A."/>
            <person name="Liolios K."/>
            <person name="Nordberg H.P."/>
            <person name="Cantor M.N."/>
            <person name="Hua S.X."/>
            <person name="Woyke T."/>
        </authorList>
    </citation>
    <scope>NUCLEOTIDE SEQUENCE [LARGE SCALE GENOMIC DNA]</scope>
    <source>
        <strain evidence="9 10">XH-48</strain>
        <plasmid evidence="10">4</plasmid>
    </source>
</reference>
<comment type="catalytic activity">
    <reaction evidence="7">
        <text>fluoride(in) = fluoride(out)</text>
        <dbReference type="Rhea" id="RHEA:76159"/>
        <dbReference type="ChEBI" id="CHEBI:17051"/>
    </reaction>
    <physiologicalReaction direction="left-to-right" evidence="7">
        <dbReference type="Rhea" id="RHEA:76160"/>
    </physiologicalReaction>
</comment>
<feature type="transmembrane region" description="Helical" evidence="8">
    <location>
        <begin position="95"/>
        <end position="116"/>
    </location>
</feature>
<dbReference type="GO" id="GO:0062054">
    <property type="term" value="F:fluoride channel activity"/>
    <property type="evidence" value="ECO:0007669"/>
    <property type="project" value="UniProtKB-UniRule"/>
</dbReference>
<evidence type="ECO:0000256" key="2">
    <source>
        <dbReference type="ARBA" id="ARBA00022475"/>
    </source>
</evidence>
<dbReference type="HAMAP" id="MF_00454">
    <property type="entry name" value="FluC"/>
    <property type="match status" value="1"/>
</dbReference>
<accession>W0JYS9</accession>
<sequence>MAHSRTLEHLEAMLVVGIGGFGGSNLRYAVELFVPSSLAATALVNVLGSLALGFLIYESRLTGTISETSRTLIATGFIASFTTYSTFVVDALTTTPALAVGYIIGSYALGFGAVLVGREGARWLRSVTPPTPEVSD</sequence>
<dbReference type="GO" id="GO:0005886">
    <property type="term" value="C:plasma membrane"/>
    <property type="evidence" value="ECO:0007669"/>
    <property type="project" value="UniProtKB-SubCell"/>
</dbReference>
<keyword evidence="9" id="KW-0614">Plasmid</keyword>
<comment type="subcellular location">
    <subcellularLocation>
        <location evidence="1 8">Cell membrane</location>
        <topology evidence="1 8">Multi-pass membrane protein</topology>
    </subcellularLocation>
</comment>
<comment type="similarity">
    <text evidence="6 8">Belongs to the fluoride channel Fluc/FEX (TC 1.A.43) family.</text>
</comment>
<dbReference type="RefSeq" id="WP_049954984.1">
    <property type="nucleotide sequence ID" value="NZ_CP007058.1"/>
</dbReference>
<evidence type="ECO:0000256" key="8">
    <source>
        <dbReference type="HAMAP-Rule" id="MF_00454"/>
    </source>
</evidence>
<dbReference type="eggNOG" id="arCOG04701">
    <property type="taxonomic scope" value="Archaea"/>
</dbReference>
<evidence type="ECO:0000256" key="1">
    <source>
        <dbReference type="ARBA" id="ARBA00004651"/>
    </source>
</evidence>
<keyword evidence="8" id="KW-0406">Ion transport</keyword>
<evidence type="ECO:0000256" key="6">
    <source>
        <dbReference type="ARBA" id="ARBA00035120"/>
    </source>
</evidence>
<name>W0JYS9_9EURY</name>
<organism evidence="9 10">
    <name type="scientific">Halostagnicola larsenii XH-48</name>
    <dbReference type="NCBI Taxonomy" id="797299"/>
    <lineage>
        <taxon>Archaea</taxon>
        <taxon>Methanobacteriati</taxon>
        <taxon>Methanobacteriota</taxon>
        <taxon>Stenosarchaea group</taxon>
        <taxon>Halobacteria</taxon>
        <taxon>Halobacteriales</taxon>
        <taxon>Natrialbaceae</taxon>
        <taxon>Halostagnicola</taxon>
    </lineage>
</organism>